<name>A0AA43TQE6_9LECA</name>
<feature type="compositionally biased region" description="Polar residues" evidence="1">
    <location>
        <begin position="128"/>
        <end position="144"/>
    </location>
</feature>
<gene>
    <name evidence="2" type="ORF">OHK93_006771</name>
</gene>
<comment type="caution">
    <text evidence="2">The sequence shown here is derived from an EMBL/GenBank/DDBJ whole genome shotgun (WGS) entry which is preliminary data.</text>
</comment>
<keyword evidence="3" id="KW-1185">Reference proteome</keyword>
<dbReference type="Proteomes" id="UP001161017">
    <property type="component" value="Unassembled WGS sequence"/>
</dbReference>
<sequence>MTLRKSTTTSAPSIHNDQEHVLPADQPAPTPPPLLTGRGHSDSALPNCRLLASKTSVAEDASLPVTSSALSDGGRPATVKSALSTSAPPKAKIGLRLPSFQSLGIATPTGHPTALLTPPEESGIPDALTNSGFNLHQPRSQSFPQVEMPASPKLAEASVDPTPAEPIEDATPRQENVPLPEALDPRSTNLPALPIPYVDVSSVAWATEAIRDTVCTASELASRGNVIVLCHSQPCPLPSELSPTTAFPDLMSAIQTRTQAFIEVTHAMPLKFNMNQVPNSPAITPNLMNEQANDYFSIQNIFSKAVVATSYQDAVGGSVPSSPHPIVCPNSVHLSLLERYIPPGSMDEYRDLFSNEVPSALVNRLTELHQDDSRLLFIYPTRNGALTFKSEYLAPLLDPVLRSMSGFYSLRSDLGTNIAKMVAIDQMESYEGMLRRINALLTKLSRASKHSPRPPRRFKIMRSTAQRVPVDRASWQEWYLYQEKERIQGLVKRYYQRGDRLPTQSDHTVTQGLLCREIYEGLKQREYPLNSSPKADIELGIFVIQRLA</sequence>
<evidence type="ECO:0000256" key="1">
    <source>
        <dbReference type="SAM" id="MobiDB-lite"/>
    </source>
</evidence>
<reference evidence="2" key="1">
    <citation type="journal article" date="2023" name="Genome Biol. Evol.">
        <title>First Whole Genome Sequence and Flow Cytometry Genome Size Data for the Lichen-Forming Fungus Ramalina farinacea (Ascomycota).</title>
        <authorList>
            <person name="Llewellyn T."/>
            <person name="Mian S."/>
            <person name="Hill R."/>
            <person name="Leitch I.J."/>
            <person name="Gaya E."/>
        </authorList>
    </citation>
    <scope>NUCLEOTIDE SEQUENCE</scope>
    <source>
        <strain evidence="2">LIQ254RAFAR</strain>
    </source>
</reference>
<protein>
    <submittedName>
        <fullName evidence="2">Uncharacterized protein</fullName>
    </submittedName>
</protein>
<feature type="region of interest" description="Disordered" evidence="1">
    <location>
        <begin position="110"/>
        <end position="173"/>
    </location>
</feature>
<evidence type="ECO:0000313" key="3">
    <source>
        <dbReference type="Proteomes" id="UP001161017"/>
    </source>
</evidence>
<dbReference type="EMBL" id="JAPUFD010000005">
    <property type="protein sequence ID" value="MDI1487501.1"/>
    <property type="molecule type" value="Genomic_DNA"/>
</dbReference>
<proteinExistence type="predicted"/>
<feature type="compositionally biased region" description="Polar residues" evidence="1">
    <location>
        <begin position="1"/>
        <end position="15"/>
    </location>
</feature>
<organism evidence="2 3">
    <name type="scientific">Ramalina farinacea</name>
    <dbReference type="NCBI Taxonomy" id="258253"/>
    <lineage>
        <taxon>Eukaryota</taxon>
        <taxon>Fungi</taxon>
        <taxon>Dikarya</taxon>
        <taxon>Ascomycota</taxon>
        <taxon>Pezizomycotina</taxon>
        <taxon>Lecanoromycetes</taxon>
        <taxon>OSLEUM clade</taxon>
        <taxon>Lecanoromycetidae</taxon>
        <taxon>Lecanorales</taxon>
        <taxon>Lecanorineae</taxon>
        <taxon>Ramalinaceae</taxon>
        <taxon>Ramalina</taxon>
    </lineage>
</organism>
<dbReference type="AlphaFoldDB" id="A0AA43TQE6"/>
<accession>A0AA43TQE6</accession>
<feature type="region of interest" description="Disordered" evidence="1">
    <location>
        <begin position="1"/>
        <end position="46"/>
    </location>
</feature>
<evidence type="ECO:0000313" key="2">
    <source>
        <dbReference type="EMBL" id="MDI1487501.1"/>
    </source>
</evidence>
<feature type="region of interest" description="Disordered" evidence="1">
    <location>
        <begin position="66"/>
        <end position="85"/>
    </location>
</feature>